<comment type="caution">
    <text evidence="8">The sequence shown here is derived from an EMBL/GenBank/DDBJ whole genome shotgun (WGS) entry which is preliminary data.</text>
</comment>
<dbReference type="InterPro" id="IPR014876">
    <property type="entry name" value="DEK_C"/>
</dbReference>
<feature type="domain" description="DEK-C" evidence="7">
    <location>
        <begin position="11"/>
        <end position="68"/>
    </location>
</feature>
<dbReference type="OrthoDB" id="10251073at2759"/>
<feature type="region of interest" description="Disordered" evidence="5">
    <location>
        <begin position="184"/>
        <end position="230"/>
    </location>
</feature>
<evidence type="ECO:0000256" key="5">
    <source>
        <dbReference type="SAM" id="MobiDB-lite"/>
    </source>
</evidence>
<keyword evidence="9" id="KW-1185">Reference proteome</keyword>
<dbReference type="CDD" id="cd10567">
    <property type="entry name" value="SWIB-MDM2_like"/>
    <property type="match status" value="2"/>
</dbReference>
<evidence type="ECO:0000256" key="4">
    <source>
        <dbReference type="ARBA" id="ARBA00023242"/>
    </source>
</evidence>
<dbReference type="EMBL" id="LFYR01001488">
    <property type="protein sequence ID" value="KMZ61457.1"/>
    <property type="molecule type" value="Genomic_DNA"/>
</dbReference>
<proteinExistence type="predicted"/>
<dbReference type="GO" id="GO:0000500">
    <property type="term" value="C:RNA polymerase I upstream activating factor complex"/>
    <property type="evidence" value="ECO:0007669"/>
    <property type="project" value="UniProtKB-ARBA"/>
</dbReference>
<evidence type="ECO:0000256" key="1">
    <source>
        <dbReference type="ARBA" id="ARBA00004123"/>
    </source>
</evidence>
<feature type="region of interest" description="Disordered" evidence="5">
    <location>
        <begin position="75"/>
        <end position="100"/>
    </location>
</feature>
<dbReference type="PROSITE" id="PS51925">
    <property type="entry name" value="SWIB_MDM2"/>
    <property type="match status" value="2"/>
</dbReference>
<feature type="domain" description="DM2" evidence="6">
    <location>
        <begin position="104"/>
        <end position="181"/>
    </location>
</feature>
<dbReference type="Pfam" id="PF08766">
    <property type="entry name" value="DEK_C"/>
    <property type="match status" value="1"/>
</dbReference>
<dbReference type="GO" id="GO:0005634">
    <property type="term" value="C:nucleus"/>
    <property type="evidence" value="ECO:0000318"/>
    <property type="project" value="GO_Central"/>
</dbReference>
<dbReference type="Proteomes" id="UP000036987">
    <property type="component" value="Unassembled WGS sequence"/>
</dbReference>
<evidence type="ECO:0000259" key="6">
    <source>
        <dbReference type="PROSITE" id="PS51925"/>
    </source>
</evidence>
<dbReference type="PANTHER" id="PTHR13844">
    <property type="entry name" value="SWI/SNF-RELATED MATRIX-ASSOCIATED ACTIN-DEPENDENT REGULATOR OF CHROMATIN SUBFAMILY D"/>
    <property type="match status" value="1"/>
</dbReference>
<accession>A0A0K9NZN5</accession>
<feature type="compositionally biased region" description="Acidic residues" evidence="5">
    <location>
        <begin position="79"/>
        <end position="94"/>
    </location>
</feature>
<dbReference type="AlphaFoldDB" id="A0A0K9NZN5"/>
<evidence type="ECO:0000313" key="8">
    <source>
        <dbReference type="EMBL" id="KMZ61457.1"/>
    </source>
</evidence>
<dbReference type="SUPFAM" id="SSF109715">
    <property type="entry name" value="DEK C-terminal domain"/>
    <property type="match status" value="1"/>
</dbReference>
<dbReference type="InterPro" id="IPR036885">
    <property type="entry name" value="SWIB_MDM2_dom_sf"/>
</dbReference>
<protein>
    <submittedName>
        <fullName evidence="8">Uncharacterized protein</fullName>
    </submittedName>
</protein>
<reference evidence="9" key="1">
    <citation type="journal article" date="2016" name="Nature">
        <title>The genome of the seagrass Zostera marina reveals angiosperm adaptation to the sea.</title>
        <authorList>
            <person name="Olsen J.L."/>
            <person name="Rouze P."/>
            <person name="Verhelst B."/>
            <person name="Lin Y.-C."/>
            <person name="Bayer T."/>
            <person name="Collen J."/>
            <person name="Dattolo E."/>
            <person name="De Paoli E."/>
            <person name="Dittami S."/>
            <person name="Maumus F."/>
            <person name="Michel G."/>
            <person name="Kersting A."/>
            <person name="Lauritano C."/>
            <person name="Lohaus R."/>
            <person name="Toepel M."/>
            <person name="Tonon T."/>
            <person name="Vanneste K."/>
            <person name="Amirebrahimi M."/>
            <person name="Brakel J."/>
            <person name="Bostroem C."/>
            <person name="Chovatia M."/>
            <person name="Grimwood J."/>
            <person name="Jenkins J.W."/>
            <person name="Jueterbock A."/>
            <person name="Mraz A."/>
            <person name="Stam W.T."/>
            <person name="Tice H."/>
            <person name="Bornberg-Bauer E."/>
            <person name="Green P.J."/>
            <person name="Pearson G.A."/>
            <person name="Procaccini G."/>
            <person name="Duarte C.M."/>
            <person name="Schmutz J."/>
            <person name="Reusch T.B.H."/>
            <person name="Van de Peer Y."/>
        </authorList>
    </citation>
    <scope>NUCLEOTIDE SEQUENCE [LARGE SCALE GENOMIC DNA]</scope>
    <source>
        <strain evidence="9">cv. Finnish</strain>
    </source>
</reference>
<feature type="domain" description="DM2" evidence="6">
    <location>
        <begin position="239"/>
        <end position="318"/>
    </location>
</feature>
<gene>
    <name evidence="8" type="ORF">ZOSMA_52G01080</name>
</gene>
<dbReference type="FunFam" id="1.10.245.10:FF:000004">
    <property type="entry name" value="Upstream activation factor subunit"/>
    <property type="match status" value="1"/>
</dbReference>
<evidence type="ECO:0000256" key="3">
    <source>
        <dbReference type="ARBA" id="ARBA00023163"/>
    </source>
</evidence>
<evidence type="ECO:0000313" key="9">
    <source>
        <dbReference type="Proteomes" id="UP000036987"/>
    </source>
</evidence>
<organism evidence="8 9">
    <name type="scientific">Zostera marina</name>
    <name type="common">Eelgrass</name>
    <dbReference type="NCBI Taxonomy" id="29655"/>
    <lineage>
        <taxon>Eukaryota</taxon>
        <taxon>Viridiplantae</taxon>
        <taxon>Streptophyta</taxon>
        <taxon>Embryophyta</taxon>
        <taxon>Tracheophyta</taxon>
        <taxon>Spermatophyta</taxon>
        <taxon>Magnoliopsida</taxon>
        <taxon>Liliopsida</taxon>
        <taxon>Zosteraceae</taxon>
        <taxon>Zostera</taxon>
    </lineage>
</organism>
<dbReference type="GO" id="GO:0001181">
    <property type="term" value="F:RNA polymerase I general transcription initiation factor activity"/>
    <property type="evidence" value="ECO:0007669"/>
    <property type="project" value="UniProtKB-ARBA"/>
</dbReference>
<dbReference type="InterPro" id="IPR019835">
    <property type="entry name" value="SWIB_domain"/>
</dbReference>
<keyword evidence="4" id="KW-0539">Nucleus</keyword>
<comment type="subcellular location">
    <subcellularLocation>
        <location evidence="1">Nucleus</location>
    </subcellularLocation>
</comment>
<dbReference type="SMART" id="SM00151">
    <property type="entry name" value="SWIB"/>
    <property type="match status" value="2"/>
</dbReference>
<dbReference type="Gene3D" id="1.10.10.60">
    <property type="entry name" value="Homeodomain-like"/>
    <property type="match status" value="1"/>
</dbReference>
<name>A0A0K9NZN5_ZOSMR</name>
<dbReference type="InterPro" id="IPR003121">
    <property type="entry name" value="SWIB_MDM2_domain"/>
</dbReference>
<dbReference type="Gene3D" id="1.10.245.10">
    <property type="entry name" value="SWIB/MDM2 domain"/>
    <property type="match status" value="2"/>
</dbReference>
<evidence type="ECO:0000259" key="7">
    <source>
        <dbReference type="PROSITE" id="PS51998"/>
    </source>
</evidence>
<dbReference type="STRING" id="29655.A0A0K9NZN5"/>
<keyword evidence="3" id="KW-0804">Transcription</keyword>
<feature type="compositionally biased region" description="Basic residues" evidence="5">
    <location>
        <begin position="208"/>
        <end position="221"/>
    </location>
</feature>
<keyword evidence="2" id="KW-0805">Transcription regulation</keyword>
<dbReference type="PROSITE" id="PS51998">
    <property type="entry name" value="DEK_C"/>
    <property type="match status" value="1"/>
</dbReference>
<sequence>MDVRETPNSEIERADEIVEKIREILKTADLDTTTPAIVRKKLEDHFGISLSGRTQKNFVRNQIRFIIEEQEANKKADEEVVDEDDEEEEEGNEEETVKKRKPGGFTKICSLSPKLQNLLGESELARTQVVKRIWNYIHDNNLQDPKDKRNILCDDKLFDIFNVKTIGMFKMNKALSKHIWSLNAESAPPSEPDEMVMQSEEGKEGSSKSKKVKKVINKRKKEGNEIESSQNNKCQKLNNFQIPLILSSALVKFFGTDESMLSRSEVVKRMWAYIKKNDLQNPNDKRQILCDGNLIELFGVKEFHGFGVAKLLSPHLSKPGTVSNDLASLIGS</sequence>
<evidence type="ECO:0000256" key="2">
    <source>
        <dbReference type="ARBA" id="ARBA00023015"/>
    </source>
</evidence>
<dbReference type="SUPFAM" id="SSF47592">
    <property type="entry name" value="SWIB/MDM2 domain"/>
    <property type="match status" value="2"/>
</dbReference>
<dbReference type="OMA" id="MARTDIV"/>
<dbReference type="Pfam" id="PF02201">
    <property type="entry name" value="SWIB"/>
    <property type="match status" value="2"/>
</dbReference>